<sequence>MLVSKYKLYGKALKRALTNHLVTPVQAHGDHVIAFRIVWRVYGDKLARAWDAITSQRHLCDEVVARTESVQMFVSCITGVFNTSAACRDELNPVYPAVSYWTVCDGEAAEVEMTRRLMVACPGAQVKRVHSYRFRQLDESPTADSQKLFIVLKDHSSDYVYQKINRCQAARGAVDIIQRPPNAQLFVLSRSKYRQEVASSVEALKAAGLRIDAGVEIRYPTKNLKGEAIKRALATRLVAPVRAFGDHVRAFRVVWRVDIDGLAHAWDAIVARRFLCDRIVAQTPSLQMFVSCISGVFNTSGSCRDQLNPVYPAVSYWVVSDDARADVGFSLPHQVLTVCPSAEVKEIKSMRNRHEDLHSADCGTLYIALKDHRCGYISNKISRSLLTEGVVCCDSQRTNATLFVSPGSKYLDQLTVAVDQLRAAGLYIRPHILDGNY</sequence>
<accession>A0AAD9KPU4</accession>
<gene>
    <name evidence="1" type="ORF">NP493_730g01011</name>
</gene>
<evidence type="ECO:0000313" key="1">
    <source>
        <dbReference type="EMBL" id="KAK2175459.1"/>
    </source>
</evidence>
<keyword evidence="2" id="KW-1185">Reference proteome</keyword>
<comment type="caution">
    <text evidence="1">The sequence shown here is derived from an EMBL/GenBank/DDBJ whole genome shotgun (WGS) entry which is preliminary data.</text>
</comment>
<reference evidence="1" key="1">
    <citation type="journal article" date="2023" name="Mol. Biol. Evol.">
        <title>Third-Generation Sequencing Reveals the Adaptive Role of the Epigenome in Three Deep-Sea Polychaetes.</title>
        <authorList>
            <person name="Perez M."/>
            <person name="Aroh O."/>
            <person name="Sun Y."/>
            <person name="Lan Y."/>
            <person name="Juniper S.K."/>
            <person name="Young C.R."/>
            <person name="Angers B."/>
            <person name="Qian P.Y."/>
        </authorList>
    </citation>
    <scope>NUCLEOTIDE SEQUENCE</scope>
    <source>
        <strain evidence="1">R07B-5</strain>
    </source>
</reference>
<proteinExistence type="predicted"/>
<protein>
    <submittedName>
        <fullName evidence="1">Uncharacterized protein</fullName>
    </submittedName>
</protein>
<evidence type="ECO:0000313" key="2">
    <source>
        <dbReference type="Proteomes" id="UP001209878"/>
    </source>
</evidence>
<name>A0AAD9KPU4_RIDPI</name>
<dbReference type="Proteomes" id="UP001209878">
    <property type="component" value="Unassembled WGS sequence"/>
</dbReference>
<dbReference type="EMBL" id="JAODUO010000729">
    <property type="protein sequence ID" value="KAK2175459.1"/>
    <property type="molecule type" value="Genomic_DNA"/>
</dbReference>
<dbReference type="AlphaFoldDB" id="A0AAD9KPU4"/>
<organism evidence="1 2">
    <name type="scientific">Ridgeia piscesae</name>
    <name type="common">Tubeworm</name>
    <dbReference type="NCBI Taxonomy" id="27915"/>
    <lineage>
        <taxon>Eukaryota</taxon>
        <taxon>Metazoa</taxon>
        <taxon>Spiralia</taxon>
        <taxon>Lophotrochozoa</taxon>
        <taxon>Annelida</taxon>
        <taxon>Polychaeta</taxon>
        <taxon>Sedentaria</taxon>
        <taxon>Canalipalpata</taxon>
        <taxon>Sabellida</taxon>
        <taxon>Siboglinidae</taxon>
        <taxon>Ridgeia</taxon>
    </lineage>
</organism>